<feature type="compositionally biased region" description="Polar residues" evidence="1">
    <location>
        <begin position="23"/>
        <end position="38"/>
    </location>
</feature>
<evidence type="ECO:0000313" key="3">
    <source>
        <dbReference type="Proteomes" id="UP001336250"/>
    </source>
</evidence>
<name>A0AAW9QJT3_9BURK</name>
<gene>
    <name evidence="2" type="ORF">V4F39_24475</name>
</gene>
<evidence type="ECO:0000313" key="2">
    <source>
        <dbReference type="EMBL" id="MEF7617092.1"/>
    </source>
</evidence>
<reference evidence="2 3" key="1">
    <citation type="submission" date="2024-02" db="EMBL/GenBank/DDBJ databases">
        <title>Genome sequence of Aquincola sp. MAHUQ-54.</title>
        <authorList>
            <person name="Huq M.A."/>
        </authorList>
    </citation>
    <scope>NUCLEOTIDE SEQUENCE [LARGE SCALE GENOMIC DNA]</scope>
    <source>
        <strain evidence="2 3">MAHUQ-54</strain>
    </source>
</reference>
<evidence type="ECO:0000256" key="1">
    <source>
        <dbReference type="SAM" id="MobiDB-lite"/>
    </source>
</evidence>
<dbReference type="AlphaFoldDB" id="A0AAW9QJT3"/>
<protein>
    <submittedName>
        <fullName evidence="2">DUF3567 domain-containing protein</fullName>
    </submittedName>
</protein>
<dbReference type="Pfam" id="PF12091">
    <property type="entry name" value="DUF3567"/>
    <property type="match status" value="1"/>
</dbReference>
<dbReference type="InterPro" id="IPR021951">
    <property type="entry name" value="DUF3567"/>
</dbReference>
<accession>A0AAW9QJT3</accession>
<keyword evidence="3" id="KW-1185">Reference proteome</keyword>
<dbReference type="Proteomes" id="UP001336250">
    <property type="component" value="Unassembled WGS sequence"/>
</dbReference>
<proteinExistence type="predicted"/>
<comment type="caution">
    <text evidence="2">The sequence shown here is derived from an EMBL/GenBank/DDBJ whole genome shotgun (WGS) entry which is preliminary data.</text>
</comment>
<sequence>MLMLYNSDSFAVVQFDLPSQPSDLNAGDLSSSDETSAADQPAPLTRGGYEIVDKFARKEIFLEGAMAESFKEGVEALIQTSPSEDELDDYIARFTQLAQHPVVLH</sequence>
<feature type="region of interest" description="Disordered" evidence="1">
    <location>
        <begin position="23"/>
        <end position="45"/>
    </location>
</feature>
<dbReference type="EMBL" id="JAZIBG010000054">
    <property type="protein sequence ID" value="MEF7617092.1"/>
    <property type="molecule type" value="Genomic_DNA"/>
</dbReference>
<dbReference type="RefSeq" id="WP_332292767.1">
    <property type="nucleotide sequence ID" value="NZ_JAZIBG010000054.1"/>
</dbReference>
<organism evidence="2 3">
    <name type="scientific">Aquincola agrisoli</name>
    <dbReference type="NCBI Taxonomy" id="3119538"/>
    <lineage>
        <taxon>Bacteria</taxon>
        <taxon>Pseudomonadati</taxon>
        <taxon>Pseudomonadota</taxon>
        <taxon>Betaproteobacteria</taxon>
        <taxon>Burkholderiales</taxon>
        <taxon>Sphaerotilaceae</taxon>
        <taxon>Aquincola</taxon>
    </lineage>
</organism>